<dbReference type="GO" id="GO:0032259">
    <property type="term" value="P:methylation"/>
    <property type="evidence" value="ECO:0007669"/>
    <property type="project" value="UniProtKB-KW"/>
</dbReference>
<dbReference type="SUPFAM" id="SSF53335">
    <property type="entry name" value="S-adenosyl-L-methionine-dependent methyltransferases"/>
    <property type="match status" value="1"/>
</dbReference>
<name>A0ABP3SDA9_9CAUL</name>
<dbReference type="EMBL" id="BAAAGA010000007">
    <property type="protein sequence ID" value="GAA0629047.1"/>
    <property type="molecule type" value="Genomic_DNA"/>
</dbReference>
<gene>
    <name evidence="2" type="ORF">GCM10009422_28070</name>
</gene>
<organism evidence="2 3">
    <name type="scientific">Brevundimonas kwangchunensis</name>
    <dbReference type="NCBI Taxonomy" id="322163"/>
    <lineage>
        <taxon>Bacteria</taxon>
        <taxon>Pseudomonadati</taxon>
        <taxon>Pseudomonadota</taxon>
        <taxon>Alphaproteobacteria</taxon>
        <taxon>Caulobacterales</taxon>
        <taxon>Caulobacteraceae</taxon>
        <taxon>Brevundimonas</taxon>
    </lineage>
</organism>
<keyword evidence="2" id="KW-0808">Transferase</keyword>
<dbReference type="Pfam" id="PF08241">
    <property type="entry name" value="Methyltransf_11"/>
    <property type="match status" value="1"/>
</dbReference>
<dbReference type="CDD" id="cd02440">
    <property type="entry name" value="AdoMet_MTases"/>
    <property type="match status" value="1"/>
</dbReference>
<dbReference type="InterPro" id="IPR029063">
    <property type="entry name" value="SAM-dependent_MTases_sf"/>
</dbReference>
<keyword evidence="2" id="KW-0489">Methyltransferase</keyword>
<protein>
    <submittedName>
        <fullName evidence="2">Class I SAM-dependent methyltransferase</fullName>
    </submittedName>
</protein>
<reference evidence="3" key="1">
    <citation type="journal article" date="2019" name="Int. J. Syst. Evol. Microbiol.">
        <title>The Global Catalogue of Microorganisms (GCM) 10K type strain sequencing project: providing services to taxonomists for standard genome sequencing and annotation.</title>
        <authorList>
            <consortium name="The Broad Institute Genomics Platform"/>
            <consortium name="The Broad Institute Genome Sequencing Center for Infectious Disease"/>
            <person name="Wu L."/>
            <person name="Ma J."/>
        </authorList>
    </citation>
    <scope>NUCLEOTIDE SEQUENCE [LARGE SCALE GENOMIC DNA]</scope>
    <source>
        <strain evidence="3">JCM 12928</strain>
    </source>
</reference>
<dbReference type="Gene3D" id="3.40.50.150">
    <property type="entry name" value="Vaccinia Virus protein VP39"/>
    <property type="match status" value="1"/>
</dbReference>
<keyword evidence="3" id="KW-1185">Reference proteome</keyword>
<comment type="caution">
    <text evidence="2">The sequence shown here is derived from an EMBL/GenBank/DDBJ whole genome shotgun (WGS) entry which is preliminary data.</text>
</comment>
<dbReference type="Proteomes" id="UP001501352">
    <property type="component" value="Unassembled WGS sequence"/>
</dbReference>
<evidence type="ECO:0000313" key="3">
    <source>
        <dbReference type="Proteomes" id="UP001501352"/>
    </source>
</evidence>
<dbReference type="InterPro" id="IPR013216">
    <property type="entry name" value="Methyltransf_11"/>
</dbReference>
<dbReference type="RefSeq" id="WP_343794622.1">
    <property type="nucleotide sequence ID" value="NZ_BAAAGA010000007.1"/>
</dbReference>
<proteinExistence type="predicted"/>
<feature type="domain" description="Methyltransferase type 11" evidence="1">
    <location>
        <begin position="64"/>
        <end position="147"/>
    </location>
</feature>
<accession>A0ABP3SDA9</accession>
<evidence type="ECO:0000313" key="2">
    <source>
        <dbReference type="EMBL" id="GAA0629047.1"/>
    </source>
</evidence>
<sequence>MGGRTFLTKLFLGAGAEAKLRSRRSAGIRALPDRRLLADAYIPAFAKAGGRILWIGCRAYTAEDYPALEAHGAEVWTTDIDPDAARWGRERRHRTGDVCTIDAFFGDLTFDAIVCNGVLGFGVDAPEAQSRALAAMAAILRPGGLMLLGWNTDKIDDPVAAQRTMPWFIPAPFAGQPARVRFDSVTHVYDSFLRTDA</sequence>
<evidence type="ECO:0000259" key="1">
    <source>
        <dbReference type="Pfam" id="PF08241"/>
    </source>
</evidence>
<dbReference type="GO" id="GO:0008168">
    <property type="term" value="F:methyltransferase activity"/>
    <property type="evidence" value="ECO:0007669"/>
    <property type="project" value="UniProtKB-KW"/>
</dbReference>